<evidence type="ECO:0000313" key="8">
    <source>
        <dbReference type="EMBL" id="GGK39196.1"/>
    </source>
</evidence>
<evidence type="ECO:0000256" key="3">
    <source>
        <dbReference type="ARBA" id="ARBA00022741"/>
    </source>
</evidence>
<dbReference type="GO" id="GO:0016887">
    <property type="term" value="F:ATP hydrolysis activity"/>
    <property type="evidence" value="ECO:0007669"/>
    <property type="project" value="InterPro"/>
</dbReference>
<dbReference type="SMART" id="SM00382">
    <property type="entry name" value="AAA"/>
    <property type="match status" value="1"/>
</dbReference>
<keyword evidence="4 8" id="KW-0067">ATP-binding</keyword>
<dbReference type="PROSITE" id="PS50893">
    <property type="entry name" value="ABC_TRANSPORTER_2"/>
    <property type="match status" value="1"/>
</dbReference>
<dbReference type="EMBL" id="BMQC01000015">
    <property type="protein sequence ID" value="GGK39196.1"/>
    <property type="molecule type" value="Genomic_DNA"/>
</dbReference>
<dbReference type="InterPro" id="IPR013611">
    <property type="entry name" value="Transp-assoc_OB_typ2"/>
</dbReference>
<keyword evidence="9" id="KW-1185">Reference proteome</keyword>
<dbReference type="PANTHER" id="PTHR43875:SF15">
    <property type="entry name" value="TREHALOSE IMPORT ATP-BINDING PROTEIN SUGC"/>
    <property type="match status" value="1"/>
</dbReference>
<evidence type="ECO:0000259" key="7">
    <source>
        <dbReference type="PROSITE" id="PS50893"/>
    </source>
</evidence>
<evidence type="ECO:0000256" key="4">
    <source>
        <dbReference type="ARBA" id="ARBA00022840"/>
    </source>
</evidence>
<protein>
    <submittedName>
        <fullName evidence="8">sn-glycerol-3-phosphate import ATP-binding protein UgpC</fullName>
    </submittedName>
</protein>
<evidence type="ECO:0000256" key="6">
    <source>
        <dbReference type="ARBA" id="ARBA00023136"/>
    </source>
</evidence>
<keyword evidence="3" id="KW-0547">Nucleotide-binding</keyword>
<dbReference type="InterPro" id="IPR047641">
    <property type="entry name" value="ABC_transpr_MalK/UgpC-like"/>
</dbReference>
<organism evidence="8 9">
    <name type="scientific">Pilimelia terevasa</name>
    <dbReference type="NCBI Taxonomy" id="53372"/>
    <lineage>
        <taxon>Bacteria</taxon>
        <taxon>Bacillati</taxon>
        <taxon>Actinomycetota</taxon>
        <taxon>Actinomycetes</taxon>
        <taxon>Micromonosporales</taxon>
        <taxon>Micromonosporaceae</taxon>
        <taxon>Pilimelia</taxon>
    </lineage>
</organism>
<dbReference type="FunFam" id="3.40.50.300:FF:000042">
    <property type="entry name" value="Maltose/maltodextrin ABC transporter, ATP-binding protein"/>
    <property type="match status" value="1"/>
</dbReference>
<dbReference type="InterPro" id="IPR027417">
    <property type="entry name" value="P-loop_NTPase"/>
</dbReference>
<dbReference type="Pfam" id="PF00005">
    <property type="entry name" value="ABC_tran"/>
    <property type="match status" value="1"/>
</dbReference>
<dbReference type="SUPFAM" id="SSF52540">
    <property type="entry name" value="P-loop containing nucleoside triphosphate hydrolases"/>
    <property type="match status" value="1"/>
</dbReference>
<gene>
    <name evidence="8" type="primary">ugpC</name>
    <name evidence="8" type="ORF">GCM10010124_35000</name>
</gene>
<dbReference type="AlphaFoldDB" id="A0A8J3BT58"/>
<evidence type="ECO:0000256" key="1">
    <source>
        <dbReference type="ARBA" id="ARBA00022448"/>
    </source>
</evidence>
<dbReference type="Gene3D" id="3.40.50.300">
    <property type="entry name" value="P-loop containing nucleotide triphosphate hydrolases"/>
    <property type="match status" value="1"/>
</dbReference>
<keyword evidence="5" id="KW-1278">Translocase</keyword>
<evidence type="ECO:0000313" key="9">
    <source>
        <dbReference type="Proteomes" id="UP000662200"/>
    </source>
</evidence>
<dbReference type="InterPro" id="IPR008995">
    <property type="entry name" value="Mo/tungstate-bd_C_term_dom"/>
</dbReference>
<dbReference type="InterPro" id="IPR003439">
    <property type="entry name" value="ABC_transporter-like_ATP-bd"/>
</dbReference>
<dbReference type="Pfam" id="PF08402">
    <property type="entry name" value="TOBE_2"/>
    <property type="match status" value="1"/>
</dbReference>
<reference evidence="8" key="1">
    <citation type="journal article" date="2014" name="Int. J. Syst. Evol. Microbiol.">
        <title>Complete genome sequence of Corynebacterium casei LMG S-19264T (=DSM 44701T), isolated from a smear-ripened cheese.</title>
        <authorList>
            <consortium name="US DOE Joint Genome Institute (JGI-PGF)"/>
            <person name="Walter F."/>
            <person name="Albersmeier A."/>
            <person name="Kalinowski J."/>
            <person name="Ruckert C."/>
        </authorList>
    </citation>
    <scope>NUCLEOTIDE SEQUENCE</scope>
    <source>
        <strain evidence="8">JCM 3091</strain>
    </source>
</reference>
<dbReference type="PANTHER" id="PTHR43875">
    <property type="entry name" value="MALTODEXTRIN IMPORT ATP-BINDING PROTEIN MSMX"/>
    <property type="match status" value="1"/>
</dbReference>
<dbReference type="InterPro" id="IPR003593">
    <property type="entry name" value="AAA+_ATPase"/>
</dbReference>
<reference evidence="8" key="2">
    <citation type="submission" date="2020-09" db="EMBL/GenBank/DDBJ databases">
        <authorList>
            <person name="Sun Q."/>
            <person name="Ohkuma M."/>
        </authorList>
    </citation>
    <scope>NUCLEOTIDE SEQUENCE</scope>
    <source>
        <strain evidence="8">JCM 3091</strain>
    </source>
</reference>
<dbReference type="SUPFAM" id="SSF50331">
    <property type="entry name" value="MOP-like"/>
    <property type="match status" value="1"/>
</dbReference>
<comment type="caution">
    <text evidence="8">The sequence shown here is derived from an EMBL/GenBank/DDBJ whole genome shotgun (WGS) entry which is preliminary data.</text>
</comment>
<evidence type="ECO:0000256" key="5">
    <source>
        <dbReference type="ARBA" id="ARBA00022967"/>
    </source>
</evidence>
<name>A0A8J3BT58_9ACTN</name>
<keyword evidence="1" id="KW-0813">Transport</keyword>
<keyword evidence="2" id="KW-1003">Cell membrane</keyword>
<accession>A0A8J3BT58</accession>
<dbReference type="GO" id="GO:0005524">
    <property type="term" value="F:ATP binding"/>
    <property type="evidence" value="ECO:0007669"/>
    <property type="project" value="UniProtKB-KW"/>
</dbReference>
<keyword evidence="6" id="KW-0472">Membrane</keyword>
<sequence length="365" mass="37465">MTAAPGGPVDPGGGLRLSGVEVRHGRVAALRGVDLAVRRGELLVVLGPSAAGKSTLLRVVAGLDRAAAGTVHLAGRDVTALPPGARDVAMVFQSYALFPHLDVARNIAFGLSVRGAGRRAAREAAAAAAAVAGCAHLLDRRPGQLSGGERQRVALARALAREPAVFLLDEPLSQLDVELRTSTRAELRALHDRVGATTLHVTHDQAEAMALGDRIAVLRAGRLEQVAPPAQLWRRPATRFVAGFVGAPWLTVLPPGLVADAPAGAAELVVRPEDLRLSLPRDGADNAGGGALLAPRATAVRRELAGADTFVHLAAATGPVTVRVPTGARTGEVGAEYAVTAARDALHFFAADGARVADPAGEGTS</sequence>
<dbReference type="GO" id="GO:0140359">
    <property type="term" value="F:ABC-type transporter activity"/>
    <property type="evidence" value="ECO:0007669"/>
    <property type="project" value="UniProtKB-ARBA"/>
</dbReference>
<proteinExistence type="predicted"/>
<dbReference type="RefSeq" id="WP_373290289.1">
    <property type="nucleotide sequence ID" value="NZ_BMQC01000015.1"/>
</dbReference>
<dbReference type="InterPro" id="IPR017871">
    <property type="entry name" value="ABC_transporter-like_CS"/>
</dbReference>
<dbReference type="GO" id="GO:0055052">
    <property type="term" value="C:ATP-binding cassette (ABC) transporter complex, substrate-binding subunit-containing"/>
    <property type="evidence" value="ECO:0007669"/>
    <property type="project" value="TreeGrafter"/>
</dbReference>
<evidence type="ECO:0000256" key="2">
    <source>
        <dbReference type="ARBA" id="ARBA00022475"/>
    </source>
</evidence>
<dbReference type="PROSITE" id="PS00211">
    <property type="entry name" value="ABC_TRANSPORTER_1"/>
    <property type="match status" value="1"/>
</dbReference>
<feature type="domain" description="ABC transporter" evidence="7">
    <location>
        <begin position="15"/>
        <end position="245"/>
    </location>
</feature>
<dbReference type="Proteomes" id="UP000662200">
    <property type="component" value="Unassembled WGS sequence"/>
</dbReference>